<organism evidence="2 3">
    <name type="scientific">Rubripirellula reticaptiva</name>
    <dbReference type="NCBI Taxonomy" id="2528013"/>
    <lineage>
        <taxon>Bacteria</taxon>
        <taxon>Pseudomonadati</taxon>
        <taxon>Planctomycetota</taxon>
        <taxon>Planctomycetia</taxon>
        <taxon>Pirellulales</taxon>
        <taxon>Pirellulaceae</taxon>
        <taxon>Rubripirellula</taxon>
    </lineage>
</organism>
<gene>
    <name evidence="2" type="ORF">Poly59_26890</name>
</gene>
<dbReference type="InterPro" id="IPR047750">
    <property type="entry name" value="YdjY-like"/>
</dbReference>
<dbReference type="Proteomes" id="UP000317977">
    <property type="component" value="Unassembled WGS sequence"/>
</dbReference>
<evidence type="ECO:0000313" key="2">
    <source>
        <dbReference type="EMBL" id="TWU51100.1"/>
    </source>
</evidence>
<sequence length="298" mass="32752">MFVRSIGQFIWILTIGFGCQGLGLAQETKQAANPDAETEKEIRMLPSIDDPSDDEKEQTPVDEMVTRDQVAAKAFGPPPGAKSISPRNLWIDAKKSFVILDGYVAMNDGPLEMFACPAGTKEHESVVATIAKSSEVHAALLAVNAQSGTTVRFLPRYVPATGQRIRVWVCYRDKDGKFHAVDGRKWVQRAESGKSMEVDWVFAGSGFWTDPSDNHEYYRADSGDMICVSNFSTAMMDIPVASSADASQLDYTPMTKIIPQRGTPVRMVLVPIPVPTDTDDEKAKEIKPPTEDILPAVR</sequence>
<name>A0A5C6ERZ9_9BACT</name>
<accession>A0A5C6ERZ9</accession>
<dbReference type="EMBL" id="SJPX01000003">
    <property type="protein sequence ID" value="TWU51100.1"/>
    <property type="molecule type" value="Genomic_DNA"/>
</dbReference>
<evidence type="ECO:0000313" key="3">
    <source>
        <dbReference type="Proteomes" id="UP000317977"/>
    </source>
</evidence>
<dbReference type="PROSITE" id="PS51257">
    <property type="entry name" value="PROKAR_LIPOPROTEIN"/>
    <property type="match status" value="1"/>
</dbReference>
<dbReference type="AlphaFoldDB" id="A0A5C6ERZ9"/>
<feature type="region of interest" description="Disordered" evidence="1">
    <location>
        <begin position="274"/>
        <end position="298"/>
    </location>
</feature>
<dbReference type="NCBIfam" id="NF040466">
    <property type="entry name" value="ydjY_domain"/>
    <property type="match status" value="1"/>
</dbReference>
<proteinExistence type="predicted"/>
<evidence type="ECO:0000256" key="1">
    <source>
        <dbReference type="SAM" id="MobiDB-lite"/>
    </source>
</evidence>
<feature type="compositionally biased region" description="Basic and acidic residues" evidence="1">
    <location>
        <begin position="281"/>
        <end position="290"/>
    </location>
</feature>
<protein>
    <submittedName>
        <fullName evidence="2">Uncharacterized protein</fullName>
    </submittedName>
</protein>
<keyword evidence="3" id="KW-1185">Reference proteome</keyword>
<reference evidence="2 3" key="1">
    <citation type="submission" date="2019-02" db="EMBL/GenBank/DDBJ databases">
        <title>Deep-cultivation of Planctomycetes and their phenomic and genomic characterization uncovers novel biology.</title>
        <authorList>
            <person name="Wiegand S."/>
            <person name="Jogler M."/>
            <person name="Boedeker C."/>
            <person name="Pinto D."/>
            <person name="Vollmers J."/>
            <person name="Rivas-Marin E."/>
            <person name="Kohn T."/>
            <person name="Peeters S.H."/>
            <person name="Heuer A."/>
            <person name="Rast P."/>
            <person name="Oberbeckmann S."/>
            <person name="Bunk B."/>
            <person name="Jeske O."/>
            <person name="Meyerdierks A."/>
            <person name="Storesund J.E."/>
            <person name="Kallscheuer N."/>
            <person name="Luecker S."/>
            <person name="Lage O.M."/>
            <person name="Pohl T."/>
            <person name="Merkel B.J."/>
            <person name="Hornburger P."/>
            <person name="Mueller R.-W."/>
            <person name="Bruemmer F."/>
            <person name="Labrenz M."/>
            <person name="Spormann A.M."/>
            <person name="Op Den Camp H."/>
            <person name="Overmann J."/>
            <person name="Amann R."/>
            <person name="Jetten M.S.M."/>
            <person name="Mascher T."/>
            <person name="Medema M.H."/>
            <person name="Devos D.P."/>
            <person name="Kaster A.-K."/>
            <person name="Ovreas L."/>
            <person name="Rohde M."/>
            <person name="Galperin M.Y."/>
            <person name="Jogler C."/>
        </authorList>
    </citation>
    <scope>NUCLEOTIDE SEQUENCE [LARGE SCALE GENOMIC DNA]</scope>
    <source>
        <strain evidence="2 3">Poly59</strain>
    </source>
</reference>
<comment type="caution">
    <text evidence="2">The sequence shown here is derived from an EMBL/GenBank/DDBJ whole genome shotgun (WGS) entry which is preliminary data.</text>
</comment>